<dbReference type="eggNOG" id="COG2020">
    <property type="taxonomic scope" value="Bacteria"/>
</dbReference>
<gene>
    <name evidence="7" type="ordered locus">Kkor_2188</name>
</gene>
<comment type="similarity">
    <text evidence="2">Belongs to the nurim family.</text>
</comment>
<keyword evidence="4 6" id="KW-1133">Transmembrane helix</keyword>
<keyword evidence="8" id="KW-1185">Reference proteome</keyword>
<feature type="transmembrane region" description="Helical" evidence="6">
    <location>
        <begin position="87"/>
        <end position="107"/>
    </location>
</feature>
<comment type="subcellular location">
    <subcellularLocation>
        <location evidence="1">Membrane</location>
        <topology evidence="1">Multi-pass membrane protein</topology>
    </subcellularLocation>
</comment>
<reference evidence="7 8" key="1">
    <citation type="journal article" date="2009" name="Stand. Genomic Sci.">
        <title>Complete genome sequence of Kangiella koreensis type strain (SW-125).</title>
        <authorList>
            <person name="Han C."/>
            <person name="Sikorski J."/>
            <person name="Lapidus A."/>
            <person name="Nolan M."/>
            <person name="Glavina Del Rio T."/>
            <person name="Tice H."/>
            <person name="Cheng J.F."/>
            <person name="Lucas S."/>
            <person name="Chen F."/>
            <person name="Copeland A."/>
            <person name="Ivanova N."/>
            <person name="Mavromatis K."/>
            <person name="Ovchinnikova G."/>
            <person name="Pati A."/>
            <person name="Bruce D."/>
            <person name="Goodwin L."/>
            <person name="Pitluck S."/>
            <person name="Chen A."/>
            <person name="Palaniappan K."/>
            <person name="Land M."/>
            <person name="Hauser L."/>
            <person name="Chang Y.J."/>
            <person name="Jeffries C.D."/>
            <person name="Chain P."/>
            <person name="Saunders E."/>
            <person name="Brettin T."/>
            <person name="Goker M."/>
            <person name="Tindall B.J."/>
            <person name="Bristow J."/>
            <person name="Eisen J.A."/>
            <person name="Markowitz V."/>
            <person name="Hugenholtz P."/>
            <person name="Kyrpides N.C."/>
            <person name="Klenk H.P."/>
            <person name="Detter J.C."/>
        </authorList>
    </citation>
    <scope>NUCLEOTIDE SEQUENCE [LARGE SCALE GENOMIC DNA]</scope>
    <source>
        <strain evidence="8">DSM 16069 / KCTC 12182 / SW-125</strain>
    </source>
</reference>
<evidence type="ECO:0000256" key="2">
    <source>
        <dbReference type="ARBA" id="ARBA00010631"/>
    </source>
</evidence>
<sequence>MTKKFLILLYAIGGYLAGIASLLYLMGFIINIGVPKGSDDGESFSLLWSIVINATLITLFGLHHSLTARASFKKWISTYIPVPAQRATYLYLTGLMTAVLVFFWQPIDFTIWQVENPVITKTILSLYLLFWVIMVLSSFPIGHFHLLGLAQAWDNFLNKRNAEPPFSRKFLYGLVRHPISSCWILIAWCTPVMTLGHLIFSLGVTAYILLATPHEENDLVKAIGPQYVKYQKEVPPFLPSLSRSAKTNHQDKR</sequence>
<dbReference type="Proteomes" id="UP000001231">
    <property type="component" value="Chromosome"/>
</dbReference>
<proteinExistence type="inferred from homology"/>
<dbReference type="Gene3D" id="1.20.120.1630">
    <property type="match status" value="1"/>
</dbReference>
<accession>C7R7R5</accession>
<keyword evidence="5 6" id="KW-0472">Membrane</keyword>
<evidence type="ECO:0000313" key="8">
    <source>
        <dbReference type="Proteomes" id="UP000001231"/>
    </source>
</evidence>
<evidence type="ECO:0000256" key="1">
    <source>
        <dbReference type="ARBA" id="ARBA00004141"/>
    </source>
</evidence>
<dbReference type="PANTHER" id="PTHR31040">
    <property type="entry name" value="NURIM"/>
    <property type="match status" value="1"/>
</dbReference>
<dbReference type="RefSeq" id="WP_015781203.1">
    <property type="nucleotide sequence ID" value="NC_013166.1"/>
</dbReference>
<dbReference type="EMBL" id="CP001707">
    <property type="protein sequence ID" value="ACV27598.1"/>
    <property type="molecule type" value="Genomic_DNA"/>
</dbReference>
<feature type="transmembrane region" description="Helical" evidence="6">
    <location>
        <begin position="127"/>
        <end position="149"/>
    </location>
</feature>
<dbReference type="GO" id="GO:0016020">
    <property type="term" value="C:membrane"/>
    <property type="evidence" value="ECO:0007669"/>
    <property type="project" value="UniProtKB-SubCell"/>
</dbReference>
<evidence type="ECO:0000256" key="4">
    <source>
        <dbReference type="ARBA" id="ARBA00022989"/>
    </source>
</evidence>
<evidence type="ECO:0000256" key="3">
    <source>
        <dbReference type="ARBA" id="ARBA00022692"/>
    </source>
</evidence>
<dbReference type="KEGG" id="kko:Kkor_2188"/>
<organism evidence="7 8">
    <name type="scientific">Kangiella koreensis (strain DSM 16069 / JCM 12317 / KCTC 12182 / SW-125)</name>
    <dbReference type="NCBI Taxonomy" id="523791"/>
    <lineage>
        <taxon>Bacteria</taxon>
        <taxon>Pseudomonadati</taxon>
        <taxon>Pseudomonadota</taxon>
        <taxon>Gammaproteobacteria</taxon>
        <taxon>Kangiellales</taxon>
        <taxon>Kangiellaceae</taxon>
        <taxon>Kangiella</taxon>
    </lineage>
</organism>
<dbReference type="InParanoid" id="C7R7R5"/>
<dbReference type="STRING" id="523791.Kkor_2188"/>
<evidence type="ECO:0000256" key="5">
    <source>
        <dbReference type="ARBA" id="ARBA00023136"/>
    </source>
</evidence>
<protein>
    <submittedName>
        <fullName evidence="7">Uncharacterized protein</fullName>
    </submittedName>
</protein>
<dbReference type="PANTHER" id="PTHR31040:SF1">
    <property type="entry name" value="NURIM"/>
    <property type="match status" value="1"/>
</dbReference>
<name>C7R7R5_KANKD</name>
<feature type="transmembrane region" description="Helical" evidence="6">
    <location>
        <begin position="7"/>
        <end position="34"/>
    </location>
</feature>
<dbReference type="HOGENOM" id="CLU_084189_0_0_6"/>
<dbReference type="InterPro" id="IPR033580">
    <property type="entry name" value="Nurim-like"/>
</dbReference>
<dbReference type="OrthoDB" id="9789029at2"/>
<evidence type="ECO:0000256" key="6">
    <source>
        <dbReference type="SAM" id="Phobius"/>
    </source>
</evidence>
<feature type="transmembrane region" description="Helical" evidence="6">
    <location>
        <begin position="46"/>
        <end position="66"/>
    </location>
</feature>
<keyword evidence="3 6" id="KW-0812">Transmembrane</keyword>
<evidence type="ECO:0000313" key="7">
    <source>
        <dbReference type="EMBL" id="ACV27598.1"/>
    </source>
</evidence>
<dbReference type="AlphaFoldDB" id="C7R7R5"/>